<feature type="binding site" description="in other chain" evidence="10">
    <location>
        <begin position="166"/>
        <end position="168"/>
    </location>
    <ligand>
        <name>ATP</name>
        <dbReference type="ChEBI" id="CHEBI:30616"/>
        <note>ligand shared between two neighboring subunits</note>
    </ligand>
</feature>
<keyword evidence="8 10" id="KW-0460">Magnesium</keyword>
<keyword evidence="9 10" id="KW-0630">Potassium</keyword>
<evidence type="ECO:0000259" key="13">
    <source>
        <dbReference type="Pfam" id="PF00438"/>
    </source>
</evidence>
<dbReference type="InterPro" id="IPR022630">
    <property type="entry name" value="S-AdoMet_synt_C"/>
</dbReference>
<keyword evidence="6 10" id="KW-0547">Nucleotide-binding</keyword>
<dbReference type="EMBL" id="MGDB01000143">
    <property type="protein sequence ID" value="OGL38629.1"/>
    <property type="molecule type" value="Genomic_DNA"/>
</dbReference>
<organism evidence="16 17">
    <name type="scientific">Candidatus Schekmanbacteria bacterium GWA2_38_11</name>
    <dbReference type="NCBI Taxonomy" id="1817876"/>
    <lineage>
        <taxon>Bacteria</taxon>
        <taxon>Candidatus Schekmaniibacteriota</taxon>
    </lineage>
</organism>
<dbReference type="GO" id="GO:0005737">
    <property type="term" value="C:cytoplasm"/>
    <property type="evidence" value="ECO:0007669"/>
    <property type="project" value="UniProtKB-SubCell"/>
</dbReference>
<feature type="binding site" description="in other chain" evidence="10">
    <location>
        <position position="101"/>
    </location>
    <ligand>
        <name>L-methionine</name>
        <dbReference type="ChEBI" id="CHEBI:57844"/>
        <note>ligand shared between two neighboring subunits</note>
    </ligand>
</feature>
<keyword evidence="3 10" id="KW-0554">One-carbon metabolism</keyword>
<dbReference type="AlphaFoldDB" id="A0A1F7RAN9"/>
<protein>
    <recommendedName>
        <fullName evidence="10">S-adenosylmethionine synthase</fullName>
        <shortName evidence="10">AdoMet synthase</shortName>
        <ecNumber evidence="10">2.5.1.6</ecNumber>
    </recommendedName>
    <alternativeName>
        <fullName evidence="10">MAT</fullName>
    </alternativeName>
    <alternativeName>
        <fullName evidence="10">Methionine adenosyltransferase</fullName>
    </alternativeName>
</protein>
<evidence type="ECO:0000256" key="8">
    <source>
        <dbReference type="ARBA" id="ARBA00022842"/>
    </source>
</evidence>
<dbReference type="FunFam" id="3.30.300.10:FF:000004">
    <property type="entry name" value="S-adenosylmethionine synthase"/>
    <property type="match status" value="1"/>
</dbReference>
<proteinExistence type="inferred from homology"/>
<feature type="binding site" evidence="10">
    <location>
        <position position="242"/>
    </location>
    <ligand>
        <name>L-methionine</name>
        <dbReference type="ChEBI" id="CHEBI:57844"/>
        <note>ligand shared between two neighboring subunits</note>
    </ligand>
</feature>
<evidence type="ECO:0000256" key="11">
    <source>
        <dbReference type="RuleBase" id="RU000542"/>
    </source>
</evidence>
<dbReference type="UniPathway" id="UPA00315">
    <property type="reaction ID" value="UER00080"/>
</dbReference>
<feature type="domain" description="S-adenosylmethionine synthetase C-terminal" evidence="15">
    <location>
        <begin position="236"/>
        <end position="375"/>
    </location>
</feature>
<comment type="cofactor">
    <cofactor evidence="10">
        <name>K(+)</name>
        <dbReference type="ChEBI" id="CHEBI:29103"/>
    </cofactor>
    <text evidence="10">Binds 1 potassium ion per subunit.</text>
</comment>
<dbReference type="NCBIfam" id="TIGR01034">
    <property type="entry name" value="metK"/>
    <property type="match status" value="1"/>
</dbReference>
<dbReference type="InterPro" id="IPR022628">
    <property type="entry name" value="S-AdoMet_synt_N"/>
</dbReference>
<dbReference type="Pfam" id="PF00438">
    <property type="entry name" value="S-AdoMet_synt_N"/>
    <property type="match status" value="1"/>
</dbReference>
<dbReference type="GO" id="GO:0006556">
    <property type="term" value="P:S-adenosylmethionine biosynthetic process"/>
    <property type="evidence" value="ECO:0007669"/>
    <property type="project" value="UniProtKB-UniRule"/>
</dbReference>
<evidence type="ECO:0000256" key="9">
    <source>
        <dbReference type="ARBA" id="ARBA00022958"/>
    </source>
</evidence>
<comment type="caution">
    <text evidence="16">The sequence shown here is derived from an EMBL/GenBank/DDBJ whole genome shotgun (WGS) entry which is preliminary data.</text>
</comment>
<feature type="binding site" description="in other chain" evidence="10">
    <location>
        <begin position="248"/>
        <end position="249"/>
    </location>
    <ligand>
        <name>ATP</name>
        <dbReference type="ChEBI" id="CHEBI:30616"/>
        <note>ligand shared between two neighboring subunits</note>
    </ligand>
</feature>
<dbReference type="HAMAP" id="MF_00086">
    <property type="entry name" value="S_AdoMet_synth1"/>
    <property type="match status" value="1"/>
</dbReference>
<feature type="binding site" description="in other chain" evidence="10">
    <location>
        <position position="273"/>
    </location>
    <ligand>
        <name>L-methionine</name>
        <dbReference type="ChEBI" id="CHEBI:57844"/>
        <note>ligand shared between two neighboring subunits</note>
    </ligand>
</feature>
<keyword evidence="4 10" id="KW-0808">Transferase</keyword>
<feature type="binding site" evidence="10">
    <location>
        <position position="19"/>
    </location>
    <ligand>
        <name>Mg(2+)</name>
        <dbReference type="ChEBI" id="CHEBI:18420"/>
    </ligand>
</feature>
<accession>A0A1F7RAN9</accession>
<evidence type="ECO:0000256" key="7">
    <source>
        <dbReference type="ARBA" id="ARBA00022840"/>
    </source>
</evidence>
<dbReference type="Pfam" id="PF02772">
    <property type="entry name" value="S-AdoMet_synt_M"/>
    <property type="match status" value="1"/>
</dbReference>
<dbReference type="Proteomes" id="UP000178526">
    <property type="component" value="Unassembled WGS sequence"/>
</dbReference>
<dbReference type="PANTHER" id="PTHR11964">
    <property type="entry name" value="S-ADENOSYLMETHIONINE SYNTHETASE"/>
    <property type="match status" value="1"/>
</dbReference>
<dbReference type="InterPro" id="IPR022629">
    <property type="entry name" value="S-AdoMet_synt_central"/>
</dbReference>
<comment type="similarity">
    <text evidence="2 10 12">Belongs to the AdoMet synthase family.</text>
</comment>
<keyword evidence="10" id="KW-0963">Cytoplasm</keyword>
<dbReference type="EC" id="2.5.1.6" evidence="10"/>
<evidence type="ECO:0000256" key="6">
    <source>
        <dbReference type="ARBA" id="ARBA00022741"/>
    </source>
</evidence>
<dbReference type="Gene3D" id="3.30.300.10">
    <property type="match status" value="3"/>
</dbReference>
<evidence type="ECO:0000313" key="17">
    <source>
        <dbReference type="Proteomes" id="UP000178526"/>
    </source>
</evidence>
<dbReference type="PIRSF" id="PIRSF000497">
    <property type="entry name" value="MAT"/>
    <property type="match status" value="1"/>
</dbReference>
<dbReference type="PROSITE" id="PS00376">
    <property type="entry name" value="ADOMET_SYNTHASE_1"/>
    <property type="match status" value="1"/>
</dbReference>
<feature type="binding site" description="in other chain" evidence="10">
    <location>
        <begin position="233"/>
        <end position="234"/>
    </location>
    <ligand>
        <name>ATP</name>
        <dbReference type="ChEBI" id="CHEBI:30616"/>
        <note>ligand shared between two neighboring subunits</note>
    </ligand>
</feature>
<feature type="domain" description="S-adenosylmethionine synthetase central" evidence="14">
    <location>
        <begin position="117"/>
        <end position="234"/>
    </location>
</feature>
<dbReference type="GO" id="GO:0004478">
    <property type="term" value="F:methionine adenosyltransferase activity"/>
    <property type="evidence" value="ECO:0007669"/>
    <property type="project" value="UniProtKB-UniRule"/>
</dbReference>
<evidence type="ECO:0000256" key="5">
    <source>
        <dbReference type="ARBA" id="ARBA00022723"/>
    </source>
</evidence>
<reference evidence="16 17" key="1">
    <citation type="journal article" date="2016" name="Nat. Commun.">
        <title>Thousands of microbial genomes shed light on interconnected biogeochemical processes in an aquifer system.</title>
        <authorList>
            <person name="Anantharaman K."/>
            <person name="Brown C.T."/>
            <person name="Hug L.A."/>
            <person name="Sharon I."/>
            <person name="Castelle C.J."/>
            <person name="Probst A.J."/>
            <person name="Thomas B.C."/>
            <person name="Singh A."/>
            <person name="Wilkins M.J."/>
            <person name="Karaoz U."/>
            <person name="Brodie E.L."/>
            <person name="Williams K.H."/>
            <person name="Hubbard S.S."/>
            <person name="Banfield J.F."/>
        </authorList>
    </citation>
    <scope>NUCLEOTIDE SEQUENCE [LARGE SCALE GENOMIC DNA]</scope>
</reference>
<dbReference type="PROSITE" id="PS00377">
    <property type="entry name" value="ADOMET_SYNTHASE_2"/>
    <property type="match status" value="1"/>
</dbReference>
<dbReference type="GO" id="GO:0006730">
    <property type="term" value="P:one-carbon metabolic process"/>
    <property type="evidence" value="ECO:0007669"/>
    <property type="project" value="UniProtKB-KW"/>
</dbReference>
<evidence type="ECO:0000256" key="10">
    <source>
        <dbReference type="HAMAP-Rule" id="MF_00086"/>
    </source>
</evidence>
<name>A0A1F7RAN9_9BACT</name>
<dbReference type="CDD" id="cd18079">
    <property type="entry name" value="S-AdoMet_synt"/>
    <property type="match status" value="1"/>
</dbReference>
<sequence>MSRKDFLFTSESVTEGHPDKIADQISDAVLDAVIAKDPNSRVACETLITTGLIVIAGEITTKAIVDVPKIARATVREIGYDRAKYGFDCETCAVLTSIDEQSPDIAQGVNKDEAKAQGAGDQGLMFGYACDETEELMPMPIILAHKLAKGLSDLRKSKTLKYLRPDGKTQVTVEYVGGVPVRIDTIIVSSQHSPDITPKEMKPEIVEKLIKPIMPKGLFNEKDVTIYINPTGRFVVGGPMGDCGLTGRKIIVDTYGGVGSHGGGAFSGKDPSKVDRSASYMARHIAKNIVAAGIAKKCEVQLAYAIGIAEPVSIMIDTFNTGKISPSEFKKIVRDNFDLTPAGIISYLNLRRPIFKKTAAYGHFGRNEPEFTWEKTNKAEDIKRAAGF</sequence>
<dbReference type="SUPFAM" id="SSF55973">
    <property type="entry name" value="S-adenosylmethionine synthetase"/>
    <property type="match status" value="3"/>
</dbReference>
<dbReference type="InterPro" id="IPR022631">
    <property type="entry name" value="ADOMET_SYNTHASE_CS"/>
</dbReference>
<dbReference type="InterPro" id="IPR022636">
    <property type="entry name" value="S-AdoMet_synthetase_sfam"/>
</dbReference>
<feature type="binding site" evidence="10">
    <location>
        <position position="265"/>
    </location>
    <ligand>
        <name>ATP</name>
        <dbReference type="ChEBI" id="CHEBI:30616"/>
        <note>ligand shared between two neighboring subunits</note>
    </ligand>
</feature>
<comment type="function">
    <text evidence="10">Catalyzes the formation of S-adenosylmethionine (AdoMet) from methionine and ATP. The overall synthetic reaction is composed of two sequential steps, AdoMet formation and the subsequent tripolyphosphate hydrolysis which occurs prior to release of AdoMet from the enzyme.</text>
</comment>
<evidence type="ECO:0000256" key="2">
    <source>
        <dbReference type="ARBA" id="ARBA00009685"/>
    </source>
</evidence>
<feature type="binding site" description="in other chain" evidence="10">
    <location>
        <position position="17"/>
    </location>
    <ligand>
        <name>ATP</name>
        <dbReference type="ChEBI" id="CHEBI:30616"/>
        <note>ligand shared between two neighboring subunits</note>
    </ligand>
</feature>
<keyword evidence="5 10" id="KW-0479">Metal-binding</keyword>
<evidence type="ECO:0000256" key="1">
    <source>
        <dbReference type="ARBA" id="ARBA00005224"/>
    </source>
</evidence>
<evidence type="ECO:0000256" key="4">
    <source>
        <dbReference type="ARBA" id="ARBA00022679"/>
    </source>
</evidence>
<comment type="pathway">
    <text evidence="1 10">Amino-acid biosynthesis; S-adenosyl-L-methionine biosynthesis; S-adenosyl-L-methionine from L-methionine: step 1/1.</text>
</comment>
<dbReference type="InterPro" id="IPR002133">
    <property type="entry name" value="S-AdoMet_synthetase"/>
</dbReference>
<dbReference type="Pfam" id="PF02773">
    <property type="entry name" value="S-AdoMet_synt_C"/>
    <property type="match status" value="1"/>
</dbReference>
<evidence type="ECO:0000313" key="16">
    <source>
        <dbReference type="EMBL" id="OGL38629.1"/>
    </source>
</evidence>
<evidence type="ECO:0000259" key="15">
    <source>
        <dbReference type="Pfam" id="PF02773"/>
    </source>
</evidence>
<dbReference type="GO" id="GO:0000287">
    <property type="term" value="F:magnesium ion binding"/>
    <property type="evidence" value="ECO:0007669"/>
    <property type="project" value="UniProtKB-UniRule"/>
</dbReference>
<comment type="catalytic activity">
    <reaction evidence="10">
        <text>L-methionine + ATP + H2O = S-adenosyl-L-methionine + phosphate + diphosphate</text>
        <dbReference type="Rhea" id="RHEA:21080"/>
        <dbReference type="ChEBI" id="CHEBI:15377"/>
        <dbReference type="ChEBI" id="CHEBI:30616"/>
        <dbReference type="ChEBI" id="CHEBI:33019"/>
        <dbReference type="ChEBI" id="CHEBI:43474"/>
        <dbReference type="ChEBI" id="CHEBI:57844"/>
        <dbReference type="ChEBI" id="CHEBI:59789"/>
        <dbReference type="EC" id="2.5.1.6"/>
    </reaction>
</comment>
<feature type="binding site" evidence="10">
    <location>
        <position position="269"/>
    </location>
    <ligand>
        <name>ATP</name>
        <dbReference type="ChEBI" id="CHEBI:30616"/>
        <note>ligand shared between two neighboring subunits</note>
    </ligand>
</feature>
<feature type="binding site" evidence="10">
    <location>
        <position position="45"/>
    </location>
    <ligand>
        <name>K(+)</name>
        <dbReference type="ChEBI" id="CHEBI:29103"/>
    </ligand>
</feature>
<evidence type="ECO:0000259" key="14">
    <source>
        <dbReference type="Pfam" id="PF02772"/>
    </source>
</evidence>
<dbReference type="FunFam" id="3.30.300.10:FF:000003">
    <property type="entry name" value="S-adenosylmethionine synthase"/>
    <property type="match status" value="1"/>
</dbReference>
<feature type="domain" description="S-adenosylmethionine synthetase N-terminal" evidence="13">
    <location>
        <begin position="6"/>
        <end position="103"/>
    </location>
</feature>
<gene>
    <name evidence="10" type="primary">metK</name>
    <name evidence="16" type="ORF">A2042_03405</name>
</gene>
<feature type="binding site" evidence="10">
    <location>
        <position position="242"/>
    </location>
    <ligand>
        <name>ATP</name>
        <dbReference type="ChEBI" id="CHEBI:30616"/>
        <note>ligand shared between two neighboring subunits</note>
    </ligand>
</feature>
<comment type="subunit">
    <text evidence="10">Homotetramer; dimer of dimers.</text>
</comment>
<feature type="region of interest" description="Flexible loop" evidence="10">
    <location>
        <begin position="101"/>
        <end position="111"/>
    </location>
</feature>
<comment type="cofactor">
    <cofactor evidence="10">
        <name>Mg(2+)</name>
        <dbReference type="ChEBI" id="CHEBI:18420"/>
    </cofactor>
    <text evidence="10">Binds 2 divalent ions per subunit.</text>
</comment>
<feature type="binding site" description="in other chain" evidence="10">
    <location>
        <position position="58"/>
    </location>
    <ligand>
        <name>L-methionine</name>
        <dbReference type="ChEBI" id="CHEBI:57844"/>
        <note>ligand shared between two neighboring subunits</note>
    </ligand>
</feature>
<dbReference type="GO" id="GO:0005524">
    <property type="term" value="F:ATP binding"/>
    <property type="evidence" value="ECO:0007669"/>
    <property type="project" value="UniProtKB-UniRule"/>
</dbReference>
<keyword evidence="7 10" id="KW-0067">ATP-binding</keyword>
<evidence type="ECO:0000256" key="3">
    <source>
        <dbReference type="ARBA" id="ARBA00022563"/>
    </source>
</evidence>
<evidence type="ECO:0000256" key="12">
    <source>
        <dbReference type="RuleBase" id="RU004462"/>
    </source>
</evidence>
<comment type="subcellular location">
    <subcellularLocation>
        <location evidence="10 11">Cytoplasm</location>
    </subcellularLocation>
</comment>